<feature type="domain" description="AB hydrolase-1" evidence="1">
    <location>
        <begin position="8"/>
        <end position="132"/>
    </location>
</feature>
<dbReference type="GeneID" id="30974669"/>
<dbReference type="InterPro" id="IPR029058">
    <property type="entry name" value="AB_hydrolase_fold"/>
</dbReference>
<name>A0A1L9X113_ASPA1</name>
<proteinExistence type="predicted"/>
<evidence type="ECO:0000259" key="1">
    <source>
        <dbReference type="Pfam" id="PF12697"/>
    </source>
</evidence>
<dbReference type="SUPFAM" id="SSF53474">
    <property type="entry name" value="alpha/beta-Hydrolases"/>
    <property type="match status" value="1"/>
</dbReference>
<evidence type="ECO:0000313" key="3">
    <source>
        <dbReference type="Proteomes" id="UP000184546"/>
    </source>
</evidence>
<dbReference type="Pfam" id="PF12697">
    <property type="entry name" value="Abhydrolase_6"/>
    <property type="match status" value="1"/>
</dbReference>
<keyword evidence="3" id="KW-1185">Reference proteome</keyword>
<dbReference type="PANTHER" id="PTHR37017:SF11">
    <property type="entry name" value="ESTERASE_LIPASE_THIOESTERASE DOMAIN-CONTAINING PROTEIN"/>
    <property type="match status" value="1"/>
</dbReference>
<dbReference type="VEuPathDB" id="FungiDB:ASPACDRAFT_40960"/>
<gene>
    <name evidence="2" type="ORF">ASPACDRAFT_40960</name>
</gene>
<dbReference type="InterPro" id="IPR052897">
    <property type="entry name" value="Sec-Metab_Biosynth_Hydrolase"/>
</dbReference>
<sequence length="196" mass="21227">MNTSTPTIVLIQGSFQTPLVYEQLRTGLGKAGYPFVHPKLPSICTGINDSDFLSRTLKDAADAVTTAVQHLAEKKEKSLVVVMHSYGGIVGSEAIPKHLTHAVRRTRGHQGGVLHLFYFAVLVLPEGQSVLGAFGESPINDVQQPLSFPLFFDYVHHSSLARSPYNSQPDSRSRLKNAPMLSQSAMLVRKDCGGGG</sequence>
<dbReference type="Gene3D" id="3.40.50.1820">
    <property type="entry name" value="alpha/beta hydrolase"/>
    <property type="match status" value="1"/>
</dbReference>
<evidence type="ECO:0000313" key="2">
    <source>
        <dbReference type="EMBL" id="OJK02141.1"/>
    </source>
</evidence>
<accession>A0A1L9X113</accession>
<dbReference type="OMA" id="CASINFS"/>
<dbReference type="InterPro" id="IPR000073">
    <property type="entry name" value="AB_hydrolase_1"/>
</dbReference>
<dbReference type="RefSeq" id="XP_020058480.1">
    <property type="nucleotide sequence ID" value="XM_020200855.1"/>
</dbReference>
<protein>
    <recommendedName>
        <fullName evidence="1">AB hydrolase-1 domain-containing protein</fullName>
    </recommendedName>
</protein>
<dbReference type="EMBL" id="KV878973">
    <property type="protein sequence ID" value="OJK02141.1"/>
    <property type="molecule type" value="Genomic_DNA"/>
</dbReference>
<dbReference type="STRING" id="690307.A0A1L9X113"/>
<dbReference type="OrthoDB" id="408373at2759"/>
<dbReference type="AlphaFoldDB" id="A0A1L9X113"/>
<organism evidence="2 3">
    <name type="scientific">Aspergillus aculeatus (strain ATCC 16872 / CBS 172.66 / WB 5094)</name>
    <dbReference type="NCBI Taxonomy" id="690307"/>
    <lineage>
        <taxon>Eukaryota</taxon>
        <taxon>Fungi</taxon>
        <taxon>Dikarya</taxon>
        <taxon>Ascomycota</taxon>
        <taxon>Pezizomycotina</taxon>
        <taxon>Eurotiomycetes</taxon>
        <taxon>Eurotiomycetidae</taxon>
        <taxon>Eurotiales</taxon>
        <taxon>Aspergillaceae</taxon>
        <taxon>Aspergillus</taxon>
        <taxon>Aspergillus subgen. Circumdati</taxon>
    </lineage>
</organism>
<reference evidence="3" key="1">
    <citation type="journal article" date="2017" name="Genome Biol.">
        <title>Comparative genomics reveals high biological diversity and specific adaptations in the industrially and medically important fungal genus Aspergillus.</title>
        <authorList>
            <person name="de Vries R.P."/>
            <person name="Riley R."/>
            <person name="Wiebenga A."/>
            <person name="Aguilar-Osorio G."/>
            <person name="Amillis S."/>
            <person name="Uchima C.A."/>
            <person name="Anderluh G."/>
            <person name="Asadollahi M."/>
            <person name="Askin M."/>
            <person name="Barry K."/>
            <person name="Battaglia E."/>
            <person name="Bayram O."/>
            <person name="Benocci T."/>
            <person name="Braus-Stromeyer S.A."/>
            <person name="Caldana C."/>
            <person name="Canovas D."/>
            <person name="Cerqueira G.C."/>
            <person name="Chen F."/>
            <person name="Chen W."/>
            <person name="Choi C."/>
            <person name="Clum A."/>
            <person name="Dos Santos R.A."/>
            <person name="Damasio A.R."/>
            <person name="Diallinas G."/>
            <person name="Emri T."/>
            <person name="Fekete E."/>
            <person name="Flipphi M."/>
            <person name="Freyberg S."/>
            <person name="Gallo A."/>
            <person name="Gournas C."/>
            <person name="Habgood R."/>
            <person name="Hainaut M."/>
            <person name="Harispe M.L."/>
            <person name="Henrissat B."/>
            <person name="Hilden K.S."/>
            <person name="Hope R."/>
            <person name="Hossain A."/>
            <person name="Karabika E."/>
            <person name="Karaffa L."/>
            <person name="Karanyi Z."/>
            <person name="Krasevec N."/>
            <person name="Kuo A."/>
            <person name="Kusch H."/>
            <person name="LaButti K."/>
            <person name="Lagendijk E.L."/>
            <person name="Lapidus A."/>
            <person name="Levasseur A."/>
            <person name="Lindquist E."/>
            <person name="Lipzen A."/>
            <person name="Logrieco A.F."/>
            <person name="MacCabe A."/>
            <person name="Maekelae M.R."/>
            <person name="Malavazi I."/>
            <person name="Melin P."/>
            <person name="Meyer V."/>
            <person name="Mielnichuk N."/>
            <person name="Miskei M."/>
            <person name="Molnar A.P."/>
            <person name="Mule G."/>
            <person name="Ngan C.Y."/>
            <person name="Orejas M."/>
            <person name="Orosz E."/>
            <person name="Ouedraogo J.P."/>
            <person name="Overkamp K.M."/>
            <person name="Park H.-S."/>
            <person name="Perrone G."/>
            <person name="Piumi F."/>
            <person name="Punt P.J."/>
            <person name="Ram A.F."/>
            <person name="Ramon A."/>
            <person name="Rauscher S."/>
            <person name="Record E."/>
            <person name="Riano-Pachon D.M."/>
            <person name="Robert V."/>
            <person name="Roehrig J."/>
            <person name="Ruller R."/>
            <person name="Salamov A."/>
            <person name="Salih N.S."/>
            <person name="Samson R.A."/>
            <person name="Sandor E."/>
            <person name="Sanguinetti M."/>
            <person name="Schuetze T."/>
            <person name="Sepcic K."/>
            <person name="Shelest E."/>
            <person name="Sherlock G."/>
            <person name="Sophianopoulou V."/>
            <person name="Squina F.M."/>
            <person name="Sun H."/>
            <person name="Susca A."/>
            <person name="Todd R.B."/>
            <person name="Tsang A."/>
            <person name="Unkles S.E."/>
            <person name="van de Wiele N."/>
            <person name="van Rossen-Uffink D."/>
            <person name="Oliveira J.V."/>
            <person name="Vesth T.C."/>
            <person name="Visser J."/>
            <person name="Yu J.-H."/>
            <person name="Zhou M."/>
            <person name="Andersen M.R."/>
            <person name="Archer D.B."/>
            <person name="Baker S.E."/>
            <person name="Benoit I."/>
            <person name="Brakhage A.A."/>
            <person name="Braus G.H."/>
            <person name="Fischer R."/>
            <person name="Frisvad J.C."/>
            <person name="Goldman G.H."/>
            <person name="Houbraken J."/>
            <person name="Oakley B."/>
            <person name="Pocsi I."/>
            <person name="Scazzocchio C."/>
            <person name="Seiboth B."/>
            <person name="vanKuyk P.A."/>
            <person name="Wortman J."/>
            <person name="Dyer P.S."/>
            <person name="Grigoriev I.V."/>
        </authorList>
    </citation>
    <scope>NUCLEOTIDE SEQUENCE [LARGE SCALE GENOMIC DNA]</scope>
    <source>
        <strain evidence="3">ATCC 16872 / CBS 172.66 / WB 5094</strain>
    </source>
</reference>
<dbReference type="PANTHER" id="PTHR37017">
    <property type="entry name" value="AB HYDROLASE-1 DOMAIN-CONTAINING PROTEIN-RELATED"/>
    <property type="match status" value="1"/>
</dbReference>
<dbReference type="Proteomes" id="UP000184546">
    <property type="component" value="Unassembled WGS sequence"/>
</dbReference>